<name>A0AAD3DNC7_9CHLO</name>
<gene>
    <name evidence="4" type="ORF">Agub_g5479</name>
</gene>
<keyword evidence="5" id="KW-1185">Reference proteome</keyword>
<evidence type="ECO:0000313" key="4">
    <source>
        <dbReference type="EMBL" id="GFR44274.1"/>
    </source>
</evidence>
<dbReference type="Pfam" id="PF26577">
    <property type="entry name" value="TSEN34_N"/>
    <property type="match status" value="1"/>
</dbReference>
<evidence type="ECO:0000256" key="1">
    <source>
        <dbReference type="ARBA" id="ARBA00023239"/>
    </source>
</evidence>
<dbReference type="GO" id="GO:0000379">
    <property type="term" value="P:tRNA-type intron splice site recognition and cleavage"/>
    <property type="evidence" value="ECO:0007669"/>
    <property type="project" value="TreeGrafter"/>
</dbReference>
<evidence type="ECO:0000259" key="3">
    <source>
        <dbReference type="Pfam" id="PF26577"/>
    </source>
</evidence>
<evidence type="ECO:0000313" key="5">
    <source>
        <dbReference type="Proteomes" id="UP001054857"/>
    </source>
</evidence>
<proteinExistence type="predicted"/>
<protein>
    <recommendedName>
        <fullName evidence="3">TSEN34 N-terminal domain-containing protein</fullName>
    </recommendedName>
</protein>
<feature type="compositionally biased region" description="Low complexity" evidence="2">
    <location>
        <begin position="137"/>
        <end position="153"/>
    </location>
</feature>
<dbReference type="InterPro" id="IPR059049">
    <property type="entry name" value="TSEN34_N"/>
</dbReference>
<accession>A0AAD3DNC7</accession>
<dbReference type="Proteomes" id="UP001054857">
    <property type="component" value="Unassembled WGS sequence"/>
</dbReference>
<feature type="domain" description="TSEN34 N-terminal" evidence="3">
    <location>
        <begin position="1"/>
        <end position="41"/>
    </location>
</feature>
<feature type="region of interest" description="Disordered" evidence="2">
    <location>
        <begin position="125"/>
        <end position="188"/>
    </location>
</feature>
<dbReference type="PANTHER" id="PTHR13070:SF0">
    <property type="entry name" value="TRNA-SPLICING ENDONUCLEASE SUBUNIT SEN34"/>
    <property type="match status" value="1"/>
</dbReference>
<evidence type="ECO:0000256" key="2">
    <source>
        <dbReference type="SAM" id="MobiDB-lite"/>
    </source>
</evidence>
<dbReference type="GO" id="GO:0000213">
    <property type="term" value="F:tRNA-intron lyase activity"/>
    <property type="evidence" value="ECO:0007669"/>
    <property type="project" value="TreeGrafter"/>
</dbReference>
<feature type="non-terminal residue" evidence="4">
    <location>
        <position position="233"/>
    </location>
</feature>
<reference evidence="4 5" key="1">
    <citation type="journal article" date="2021" name="Sci. Rep.">
        <title>Genome sequencing of the multicellular alga Astrephomene provides insights into convergent evolution of germ-soma differentiation.</title>
        <authorList>
            <person name="Yamashita S."/>
            <person name="Yamamoto K."/>
            <person name="Matsuzaki R."/>
            <person name="Suzuki S."/>
            <person name="Yamaguchi H."/>
            <person name="Hirooka S."/>
            <person name="Minakuchi Y."/>
            <person name="Miyagishima S."/>
            <person name="Kawachi M."/>
            <person name="Toyoda A."/>
            <person name="Nozaki H."/>
        </authorList>
    </citation>
    <scope>NUCLEOTIDE SEQUENCE [LARGE SCALE GENOMIC DNA]</scope>
    <source>
        <strain evidence="4 5">NIES-4017</strain>
    </source>
</reference>
<dbReference type="AlphaFoldDB" id="A0AAD3DNC7"/>
<comment type="caution">
    <text evidence="4">The sequence shown here is derived from an EMBL/GenBank/DDBJ whole genome shotgun (WGS) entry which is preliminary data.</text>
</comment>
<keyword evidence="1" id="KW-0456">Lyase</keyword>
<dbReference type="PANTHER" id="PTHR13070">
    <property type="entry name" value="TRNA-SPLICING ENDONUCLEASE SUBUNIT SEN34-RELATED"/>
    <property type="match status" value="1"/>
</dbReference>
<sequence>MGCLVGSVAQFKNQNDVKHLPLELSADEVTLAVRQGWIELFPETSTPVRAAAAAAAAAEAAAAAAGERSNACAGGGDGRFGRRALPPDPDWEDAYHEYYSQFDPRVGFTGRRLPVLGPKRRRLAPPRALHPEQQQPQLQVGTIQQETQQPQHQAGGITERGGGQKEAQQAHQQKKEESESGTHATMPGAAAAAAAAAVVVASGAPDQSEAGWRAALGCGGSYTLPLTAAAATA</sequence>
<organism evidence="4 5">
    <name type="scientific">Astrephomene gubernaculifera</name>
    <dbReference type="NCBI Taxonomy" id="47775"/>
    <lineage>
        <taxon>Eukaryota</taxon>
        <taxon>Viridiplantae</taxon>
        <taxon>Chlorophyta</taxon>
        <taxon>core chlorophytes</taxon>
        <taxon>Chlorophyceae</taxon>
        <taxon>CS clade</taxon>
        <taxon>Chlamydomonadales</taxon>
        <taxon>Astrephomenaceae</taxon>
        <taxon>Astrephomene</taxon>
    </lineage>
</organism>
<dbReference type="EMBL" id="BMAR01000007">
    <property type="protein sequence ID" value="GFR44274.1"/>
    <property type="molecule type" value="Genomic_DNA"/>
</dbReference>